<feature type="region of interest" description="Disordered" evidence="1">
    <location>
        <begin position="1495"/>
        <end position="1562"/>
    </location>
</feature>
<comment type="caution">
    <text evidence="3">The sequence shown here is derived from an EMBL/GenBank/DDBJ whole genome shotgun (WGS) entry which is preliminary data.</text>
</comment>
<evidence type="ECO:0000259" key="2">
    <source>
        <dbReference type="Pfam" id="PF06985"/>
    </source>
</evidence>
<dbReference type="InterPro" id="IPR036890">
    <property type="entry name" value="HATPase_C_sf"/>
</dbReference>
<feature type="region of interest" description="Disordered" evidence="1">
    <location>
        <begin position="1444"/>
        <end position="1464"/>
    </location>
</feature>
<accession>A0AA38Y523</accession>
<proteinExistence type="predicted"/>
<dbReference type="PANTHER" id="PTHR32387">
    <property type="entry name" value="WU:FJ29H11"/>
    <property type="match status" value="1"/>
</dbReference>
<evidence type="ECO:0000256" key="1">
    <source>
        <dbReference type="SAM" id="MobiDB-lite"/>
    </source>
</evidence>
<dbReference type="InterPro" id="IPR010730">
    <property type="entry name" value="HET"/>
</dbReference>
<dbReference type="Proteomes" id="UP001172681">
    <property type="component" value="Unassembled WGS sequence"/>
</dbReference>
<organism evidence="3 4">
    <name type="scientific">Knufia peltigerae</name>
    <dbReference type="NCBI Taxonomy" id="1002370"/>
    <lineage>
        <taxon>Eukaryota</taxon>
        <taxon>Fungi</taxon>
        <taxon>Dikarya</taxon>
        <taxon>Ascomycota</taxon>
        <taxon>Pezizomycotina</taxon>
        <taxon>Eurotiomycetes</taxon>
        <taxon>Chaetothyriomycetidae</taxon>
        <taxon>Chaetothyriales</taxon>
        <taxon>Trichomeriaceae</taxon>
        <taxon>Knufia</taxon>
    </lineage>
</organism>
<feature type="compositionally biased region" description="Polar residues" evidence="1">
    <location>
        <begin position="1498"/>
        <end position="1544"/>
    </location>
</feature>
<dbReference type="EMBL" id="JAPDRN010000040">
    <property type="protein sequence ID" value="KAJ9634152.1"/>
    <property type="molecule type" value="Genomic_DNA"/>
</dbReference>
<evidence type="ECO:0000313" key="3">
    <source>
        <dbReference type="EMBL" id="KAJ9634152.1"/>
    </source>
</evidence>
<keyword evidence="4" id="KW-1185">Reference proteome</keyword>
<feature type="compositionally biased region" description="Basic residues" evidence="1">
    <location>
        <begin position="1212"/>
        <end position="1222"/>
    </location>
</feature>
<protein>
    <recommendedName>
        <fullName evidence="2">Heterokaryon incompatibility domain-containing protein</fullName>
    </recommendedName>
</protein>
<evidence type="ECO:0000313" key="4">
    <source>
        <dbReference type="Proteomes" id="UP001172681"/>
    </source>
</evidence>
<dbReference type="InterPro" id="IPR052957">
    <property type="entry name" value="Auxin_embryo_med"/>
</dbReference>
<feature type="compositionally biased region" description="Low complexity" evidence="1">
    <location>
        <begin position="1545"/>
        <end position="1557"/>
    </location>
</feature>
<name>A0AA38Y523_9EURO</name>
<dbReference type="Pfam" id="PF06985">
    <property type="entry name" value="HET"/>
    <property type="match status" value="1"/>
</dbReference>
<feature type="region of interest" description="Disordered" evidence="1">
    <location>
        <begin position="1207"/>
        <end position="1235"/>
    </location>
</feature>
<reference evidence="3" key="1">
    <citation type="submission" date="2022-10" db="EMBL/GenBank/DDBJ databases">
        <title>Culturing micro-colonial fungi from biological soil crusts in the Mojave desert and describing Neophaeococcomyces mojavensis, and introducing the new genera and species Taxawa tesnikishii.</title>
        <authorList>
            <person name="Kurbessoian T."/>
            <person name="Stajich J.E."/>
        </authorList>
    </citation>
    <scope>NUCLEOTIDE SEQUENCE</scope>
    <source>
        <strain evidence="3">TK_35</strain>
    </source>
</reference>
<dbReference type="SUPFAM" id="SSF55874">
    <property type="entry name" value="ATPase domain of HSP90 chaperone/DNA topoisomerase II/histidine kinase"/>
    <property type="match status" value="1"/>
</dbReference>
<feature type="domain" description="Heterokaryon incompatibility" evidence="2">
    <location>
        <begin position="1646"/>
        <end position="1798"/>
    </location>
</feature>
<dbReference type="Gene3D" id="3.30.565.10">
    <property type="entry name" value="Histidine kinase-like ATPase, C-terminal domain"/>
    <property type="match status" value="1"/>
</dbReference>
<dbReference type="Pfam" id="PF26639">
    <property type="entry name" value="Het-6_barrel"/>
    <property type="match status" value="1"/>
</dbReference>
<sequence>MDSETNARLLIESIRDEYGLDNSNPTHVAQVRTLIEMISSQLYDNAVHFLLELLQNADDNVYYDAEPRVKFTYTPGYLRFDCNEAGFDAANIRAICAVGASTKSGQNKSSDVIGEKGIGFKSVFKVADVVWVASGPYRFKFDTSQKLGMVAPTWADFPVEPPPTHTSFYLQLSKDFNQDELFQDLKTFDPERLLFLRRIKVIELSIQQPDGQSWAAKLLRTVSTDQEKHITRIEQGPVQLSYYVVKHRVEALPLEDKRPGLSTTELQLAFPMLDSSREATPGMKSRKVYAYLPIGEYGLQFILQGDFLLSASRLQIDTSSPWNQTLRAALGDAFLNVVREFNKGDERYLWPGYLPDERTAPFFIPAQQRIRQTLMSKPVVESFDQSMHCPSELARVPLKFIGKDGLPFSLNQQTAGRYLSQRYSEWAIDALHTIGVSTLSDEQFLSDLGEMVITAPALFRSRQDDWHAGLATTLVPLTVTKKYRSILRNMSLVPLTDGSWVAAKTGPVFFIGDLQHEDFPLGDAISIVHPQVAANGNRHNLLSSLGIKPIERSQLCSCICEAHCAPSFHSEEWTTTQLVAQVNFLFQSAHRLPQDTDLWFATIDNKRRKGSQLYFQGHYGKDSPAARIFCQLKEKFPTLHPSYTASGCYDKPWHSFLTDSLHLSDIPRLVCKPNPGSQSYRLSDEFRYIFQTCRHSDVLGLLNEYWHTYSAWLEPDSGESSGATAALLKDISDVIVQTTAGPTRLRDSVLPELDRRLQRDRIPSLEIEKTINDLQKQRLSRFGIAVSANARYYLSCLKSMSDQNRPDLDTLSYIYEQIQDRYDSDEDLVSTAFQTQNFIYVSCKSRKSDQIIGWLSITECQKRNIDLATEYPRSQQLFKFLSVDGTDEIERLISRATNIDHTHDLELIAQIFVEINNALADLTQKRIASLMKKFQNRPVFPIIKGAREESYDELKPLEAVDWEIADRPFLRDSFAGEMPLLAFSPKRIHSLERFLAALKLDSRKLSRLTKGNATPQGRLKLSETHTKFLRSRASFLCELLPESTKDPSKSIREIRDLCIYQVTEIKQVCTARYRNADHEGRPSKGEIALATRNNRMQLYLTREALAFKTLPLETAKYIASHFSMNESFHLSLLQAVISEIDVRRLQNNFEQEGFFVEVDAEAALPSPNEGKLSNQDKDNYQSLSGDVFSIPSPFDFPKEDIDNKESFARFGTKSKRGARSTRGKKEKEASRTDKRIPKVTFTRIDAQDSVLKHSTVSTDEQPPHRDLQYLGECMVSRLLQVALGQIYNPTSRWTSPLKARSGLQCRGRYAGSSSFTFRDRDGSRAMTNFLCANGHPDAARWKHMHPNYHLEIMVSTGHANGLFPWSSEKLEMAKQFHLPERSGPHRSIKDVLVLIQISNVYAEPQFHLIVDPWQLVKSGQFDFKGDHALEASIPARAVRPMHNAAGPRPAGHWRDADPTNGGHRTQAFEPRVWGNHQSTAQKGVSPRWATVDWRTGDARQSSVELSPQLEKTPSETQSGTANMPATGMTNGQQLSPSQSWDTRFSNPPTSTQTPTNQASKPVIPLDRADAKAAVRAPPSQGYHRGPHGEVPAISALNLPAESSTPQYKYHKLPKEHVRLFMLFPRKHSAPLKGCIYSVPFDDAGIYRTLSYVWGDKEQQMHTLVTPEGSIQITEALKIALEKLRLRKQMAILWIDALSDPEEKAQQIFLLPEIFQNAACTLAFVGADGDGDAAIEMLLQVRAKDVVKRNPDAGWPEGIPVVDDSWETRRTPPLDAAIWVDVRALFSRPWIRRAWIVQEMVIAPTVKVICGKWMIEWHDLFAAMEIVEQEHEALSINLRPWTSFLALGMHREWEARGQRWPLSLLLETYRHVASTLTRDRFFALLGLAVDGDRDEFHPNYKAKFESVALRVAEGILAQGQGIKLLYRAGLTAQSDRFPSWLPDWTVSRPGSLADSLDRGLEFDACAGIEGTIIHVQGADEITVLGRVVDEIAETTASANEPQFRKLYFGEIDKMVESLRKRVAKGEFGEWSWKTPVAGAETPSHDSSVDRDTGLRDSYKAFRQLLKKPKPGSAEESSAYVSLLDDKVLGWRFALTKENRCATIPHQGRQGDRVCILRNGAVPFLIRRAGEAGCYNLVGECYVTGIMQGELRDSFGGLRDPIRIR</sequence>
<feature type="compositionally biased region" description="Basic and acidic residues" evidence="1">
    <location>
        <begin position="1223"/>
        <end position="1235"/>
    </location>
</feature>
<dbReference type="NCBIfam" id="NF047352">
    <property type="entry name" value="P_loop_sacsin"/>
    <property type="match status" value="1"/>
</dbReference>
<gene>
    <name evidence="3" type="ORF">H2204_006483</name>
</gene>
<dbReference type="PANTHER" id="PTHR32387:SF0">
    <property type="entry name" value="PROTEIN NO VEIN"/>
    <property type="match status" value="1"/>
</dbReference>